<protein>
    <submittedName>
        <fullName evidence="2">Hypothetical_protein</fullName>
    </submittedName>
</protein>
<reference evidence="1" key="1">
    <citation type="submission" date="2023-06" db="EMBL/GenBank/DDBJ databases">
        <authorList>
            <person name="Kurt Z."/>
        </authorList>
    </citation>
    <scope>NUCLEOTIDE SEQUENCE</scope>
</reference>
<proteinExistence type="predicted"/>
<dbReference type="EMBL" id="CATOUU010000943">
    <property type="protein sequence ID" value="CAI9961688.1"/>
    <property type="molecule type" value="Genomic_DNA"/>
</dbReference>
<dbReference type="Proteomes" id="UP001642409">
    <property type="component" value="Unassembled WGS sequence"/>
</dbReference>
<dbReference type="AlphaFoldDB" id="A0AA86QP13"/>
<organism evidence="1">
    <name type="scientific">Hexamita inflata</name>
    <dbReference type="NCBI Taxonomy" id="28002"/>
    <lineage>
        <taxon>Eukaryota</taxon>
        <taxon>Metamonada</taxon>
        <taxon>Diplomonadida</taxon>
        <taxon>Hexamitidae</taxon>
        <taxon>Hexamitinae</taxon>
        <taxon>Hexamita</taxon>
    </lineage>
</organism>
<evidence type="ECO:0000313" key="3">
    <source>
        <dbReference type="Proteomes" id="UP001642409"/>
    </source>
</evidence>
<sequence length="142" mass="17037">MQNQQVETEQQQQLKFIQFSNKCVQDYIQAFTYTFNKQKSDLLKNFFAQEALIYFNVQQIGVEICQQITDVQIDRFVNTDMKFRKGLVQQQSHQMQKIICQGKCNKNGVQKKFTMIVDVSMIFQYTMYNYQMQIQKLWLVVE</sequence>
<dbReference type="EMBL" id="CAXDID020000573">
    <property type="protein sequence ID" value="CAL6103893.1"/>
    <property type="molecule type" value="Genomic_DNA"/>
</dbReference>
<accession>A0AA86QP13</accession>
<name>A0AA86QP13_9EUKA</name>
<evidence type="ECO:0000313" key="2">
    <source>
        <dbReference type="EMBL" id="CAL6103893.1"/>
    </source>
</evidence>
<gene>
    <name evidence="1" type="ORF">HINF_LOCUS49333</name>
    <name evidence="2" type="ORF">HINF_LOCUS72380</name>
</gene>
<comment type="caution">
    <text evidence="1">The sequence shown here is derived from an EMBL/GenBank/DDBJ whole genome shotgun (WGS) entry which is preliminary data.</text>
</comment>
<keyword evidence="3" id="KW-1185">Reference proteome</keyword>
<evidence type="ECO:0000313" key="1">
    <source>
        <dbReference type="EMBL" id="CAI9961688.1"/>
    </source>
</evidence>
<reference evidence="2 3" key="2">
    <citation type="submission" date="2024-07" db="EMBL/GenBank/DDBJ databases">
        <authorList>
            <person name="Akdeniz Z."/>
        </authorList>
    </citation>
    <scope>NUCLEOTIDE SEQUENCE [LARGE SCALE GENOMIC DNA]</scope>
</reference>